<evidence type="ECO:0000256" key="1">
    <source>
        <dbReference type="SAM" id="MobiDB-lite"/>
    </source>
</evidence>
<dbReference type="Proteomes" id="UP000778951">
    <property type="component" value="Unassembled WGS sequence"/>
</dbReference>
<evidence type="ECO:0000256" key="2">
    <source>
        <dbReference type="SAM" id="Phobius"/>
    </source>
</evidence>
<keyword evidence="2" id="KW-0812">Transmembrane</keyword>
<gene>
    <name evidence="3" type="ORF">HCT48_00795</name>
</gene>
<dbReference type="EMBL" id="JAATLM010000001">
    <property type="protein sequence ID" value="NIZ68760.1"/>
    <property type="molecule type" value="Genomic_DNA"/>
</dbReference>
<dbReference type="RefSeq" id="WP_167694878.1">
    <property type="nucleotide sequence ID" value="NZ_CP118181.1"/>
</dbReference>
<dbReference type="Gene3D" id="2.60.40.1180">
    <property type="entry name" value="Golgi alpha-mannosidase II"/>
    <property type="match status" value="1"/>
</dbReference>
<evidence type="ECO:0000313" key="4">
    <source>
        <dbReference type="Proteomes" id="UP000778951"/>
    </source>
</evidence>
<dbReference type="InterPro" id="IPR013780">
    <property type="entry name" value="Glyco_hydro_b"/>
</dbReference>
<sequence>MIQRTVGSRFRSFFVVGIPLVYLMGGLLLGWIIWQQHDRLFAVRMGNFLVQGRWHSDEMLRDLADLRIDSRYGYFPLGEPQAVRIVDTNGVEHFPSVLSYKEVDVEQFVVYLSQGLELHFFSFDEGFALDVEHSEMPYQAQMVSLRFVPHADVSIVDDGLGVRFQLGAQNYAVEGDFEISTFNFEQNEMQLIWMDEIGFDRLQISSNLFGQPKEFSQWLEEAQDLLSFERYDSVVQRYLSRALPFFEQRYNPQNGLWRDGENREVFNLEATLTQLWQAQSRNRVGQFWDNTRSQNLLSANEFPLWLTPMSGDMVAIWAKNQRTFAVQERAWQQVLGDSSKLFVDKHLYTEMALKAPLLLNRTTVLARTVNVNDTPNVILNKIDFLMGALTNQSTNENLLAIQRQLEALEKHLVFLKKGIYLLHNDTLLLGAMLEYADVLRRLEQLNVNMNYLKNRPIQQMRESLIFGALDFANSNGEIPTLALWQEGRPQVGEVYWGLEHFFGLFYDTFALPQVHLVAVGREQRILSIADDATLRTMSDTLLQLTVQYKGRDTHYLVLTHLVRPVLGVSLGGQRLNLSSNLNGVNSGYFYDAVNRLLFVKLKQSNDVETLRIEIEAPPPPPPKVVESPSVNTPAEATPEEVIPIVAPIEPENSKKKRR</sequence>
<reference evidence="3" key="1">
    <citation type="submission" date="2020-03" db="EMBL/GenBank/DDBJ databases">
        <title>Spirochaetal bacteria isolated from arthropods constitute a novel genus Entomospira genus novum within the order Spirochaetales.</title>
        <authorList>
            <person name="Grana-Miraglia L."/>
            <person name="Sikutova S."/>
            <person name="Fingerle V."/>
            <person name="Sing A."/>
            <person name="Castillo-Ramirez S."/>
            <person name="Margos G."/>
            <person name="Rudolf I."/>
        </authorList>
    </citation>
    <scope>NUCLEOTIDE SEQUENCE</scope>
    <source>
        <strain evidence="3">BR149</strain>
    </source>
</reference>
<dbReference type="AlphaFoldDB" id="A0A968GHJ2"/>
<comment type="caution">
    <text evidence="3">The sequence shown here is derived from an EMBL/GenBank/DDBJ whole genome shotgun (WGS) entry which is preliminary data.</text>
</comment>
<keyword evidence="2" id="KW-0472">Membrane</keyword>
<organism evidence="3 4">
    <name type="scientific">Entomospira culicis</name>
    <dbReference type="NCBI Taxonomy" id="2719989"/>
    <lineage>
        <taxon>Bacteria</taxon>
        <taxon>Pseudomonadati</taxon>
        <taxon>Spirochaetota</taxon>
        <taxon>Spirochaetia</taxon>
        <taxon>Spirochaetales</taxon>
        <taxon>Spirochaetaceae</taxon>
        <taxon>Entomospira</taxon>
    </lineage>
</organism>
<name>A0A968GHJ2_9SPIO</name>
<protein>
    <submittedName>
        <fullName evidence="3">Uncharacterized protein</fullName>
    </submittedName>
</protein>
<keyword evidence="2" id="KW-1133">Transmembrane helix</keyword>
<feature type="region of interest" description="Disordered" evidence="1">
    <location>
        <begin position="614"/>
        <end position="658"/>
    </location>
</feature>
<evidence type="ECO:0000313" key="3">
    <source>
        <dbReference type="EMBL" id="NIZ68760.1"/>
    </source>
</evidence>
<proteinExistence type="predicted"/>
<accession>A0A968GHJ2</accession>
<keyword evidence="4" id="KW-1185">Reference proteome</keyword>
<feature type="transmembrane region" description="Helical" evidence="2">
    <location>
        <begin position="12"/>
        <end position="34"/>
    </location>
</feature>